<name>A0A2A9M9A7_BESBE</name>
<feature type="compositionally biased region" description="Low complexity" evidence="1">
    <location>
        <begin position="289"/>
        <end position="298"/>
    </location>
</feature>
<comment type="caution">
    <text evidence="2">The sequence shown here is derived from an EMBL/GenBank/DDBJ whole genome shotgun (WGS) entry which is preliminary data.</text>
</comment>
<organism evidence="2 3">
    <name type="scientific">Besnoitia besnoiti</name>
    <name type="common">Apicomplexan protozoan</name>
    <dbReference type="NCBI Taxonomy" id="94643"/>
    <lineage>
        <taxon>Eukaryota</taxon>
        <taxon>Sar</taxon>
        <taxon>Alveolata</taxon>
        <taxon>Apicomplexa</taxon>
        <taxon>Conoidasida</taxon>
        <taxon>Coccidia</taxon>
        <taxon>Eucoccidiorida</taxon>
        <taxon>Eimeriorina</taxon>
        <taxon>Sarcocystidae</taxon>
        <taxon>Besnoitia</taxon>
    </lineage>
</organism>
<dbReference type="EMBL" id="NWUJ01000008">
    <property type="protein sequence ID" value="PFH33784.1"/>
    <property type="molecule type" value="Genomic_DNA"/>
</dbReference>
<feature type="region of interest" description="Disordered" evidence="1">
    <location>
        <begin position="277"/>
        <end position="336"/>
    </location>
</feature>
<feature type="compositionally biased region" description="Basic residues" evidence="1">
    <location>
        <begin position="544"/>
        <end position="553"/>
    </location>
</feature>
<reference evidence="2 3" key="1">
    <citation type="submission" date="2017-09" db="EMBL/GenBank/DDBJ databases">
        <title>Genome sequencing of Besnoitia besnoiti strain Bb-Ger1.</title>
        <authorList>
            <person name="Schares G."/>
            <person name="Venepally P."/>
            <person name="Lorenzi H.A."/>
        </authorList>
    </citation>
    <scope>NUCLEOTIDE SEQUENCE [LARGE SCALE GENOMIC DNA]</scope>
    <source>
        <strain evidence="2 3">Bb-Ger1</strain>
    </source>
</reference>
<feature type="compositionally biased region" description="Low complexity" evidence="1">
    <location>
        <begin position="85"/>
        <end position="96"/>
    </location>
</feature>
<evidence type="ECO:0008006" key="4">
    <source>
        <dbReference type="Google" id="ProtNLM"/>
    </source>
</evidence>
<dbReference type="Proteomes" id="UP000224006">
    <property type="component" value="Chromosome VII"/>
</dbReference>
<feature type="region of interest" description="Disordered" evidence="1">
    <location>
        <begin position="787"/>
        <end position="861"/>
    </location>
</feature>
<feature type="compositionally biased region" description="Low complexity" evidence="1">
    <location>
        <begin position="787"/>
        <end position="828"/>
    </location>
</feature>
<feature type="region of interest" description="Disordered" evidence="1">
    <location>
        <begin position="876"/>
        <end position="1001"/>
    </location>
</feature>
<keyword evidence="3" id="KW-1185">Reference proteome</keyword>
<feature type="region of interest" description="Disordered" evidence="1">
    <location>
        <begin position="596"/>
        <end position="618"/>
    </location>
</feature>
<accession>A0A2A9M9A7</accession>
<dbReference type="KEGG" id="bbes:BESB_080000"/>
<dbReference type="VEuPathDB" id="ToxoDB:BESB_080000"/>
<gene>
    <name evidence="2" type="ORF">BESB_080000</name>
</gene>
<feature type="region of interest" description="Disordered" evidence="1">
    <location>
        <begin position="1"/>
        <end position="125"/>
    </location>
</feature>
<feature type="compositionally biased region" description="Basic and acidic residues" evidence="1">
    <location>
        <begin position="59"/>
        <end position="82"/>
    </location>
</feature>
<dbReference type="InterPro" id="IPR029063">
    <property type="entry name" value="SAM-dependent_MTases_sf"/>
</dbReference>
<feature type="region of interest" description="Disordered" evidence="1">
    <location>
        <begin position="511"/>
        <end position="559"/>
    </location>
</feature>
<sequence length="1001" mass="109215">MPFPARRVQGAAVATAWAASPSEPSSKTLRRHALSPPPESAACTLSGKPENPALSAVAEEQHAIDQTDTKSLISRDAHERTCHTSCRSASNSSPMSRSRHARTSVERGRMRSSSRGPKPLKLDDPSALAALSFGGSASEPGAVDPVMADEAAAVRMRVMEEMNDVAEAAARVYDLGGDSKERPTAFLYRGCAAQVATSTAGMYGEMVESSVRQVVQYMRHYGGDEFSVFLDLGSGRGAPSCIALYQQPWLACLGIEKCPQAYSLSLETHRTVLRREMNQSESIPPPSVLPSVLSPPQSDHCGRDSSSAGSCTGVVQGASPNRGEPSGSLCGGGRPGGRVPRRRMCFQQEDLSAFYHLEGVTHVYSFDAAMEGPLINWIVQMFMRTKTWYLYASFRSDLISKFDLGGASLVGQVSSSMWVSSEGRTTYIYVKNNWRACKAYHRRWLRRFLFSHSACGPVAGPRRLAGSSLASTVVVRADEEQQLASKKLQITTSEAFRLLFLRQEELWSEFEGGAQTPGRSLSPARDSTGAVSRLPSSPSDMKNRGRSSSRRRANSLSGHSKHLQLQSLQLQAARQCCAHDRLPECLRLNGPLWASEQEDLDETGEGKPQGRRGTLAESVRQEQVSEEAQEEAELREMVKTFKSSFFRISQWLQPLTVLDMLRLAFLPGEGQAAWLDHRQQQLTGGGVLTRTRRPTALGFNEHQRRQEELERDALLEFLAKADDPADVASCRQELAEKLEMWRRESYSVFPYSLLQESELPPNVVAEAHRDAEAIAERLAHLLTSSVPRSSSFSPVASPASSRRPSATALASLRRLSSSPAASPQRAGSGSDGPGFQAAGAGSRPRVAQPGATVVSDFGTPRTSWRGDRYAEAFDASAPPLIGGSQPTESLHAATPLRGRSRRASTPKDLLSRREASELVSALQTLPSNAGRLEHTPSPPLKRRGINKDQEPKGTPCDSATPRMTPKTRAAYREVEQSFQSLEIRSALSRRKRRAMPEGETA</sequence>
<dbReference type="RefSeq" id="XP_029217793.1">
    <property type="nucleotide sequence ID" value="XM_029366362.1"/>
</dbReference>
<proteinExistence type="predicted"/>
<dbReference type="Gene3D" id="3.40.50.150">
    <property type="entry name" value="Vaccinia Virus protein VP39"/>
    <property type="match status" value="1"/>
</dbReference>
<dbReference type="GeneID" id="40312927"/>
<dbReference type="AlphaFoldDB" id="A0A2A9M9A7"/>
<dbReference type="OrthoDB" id="443402at2759"/>
<evidence type="ECO:0000313" key="3">
    <source>
        <dbReference type="Proteomes" id="UP000224006"/>
    </source>
</evidence>
<evidence type="ECO:0000313" key="2">
    <source>
        <dbReference type="EMBL" id="PFH33784.1"/>
    </source>
</evidence>
<evidence type="ECO:0000256" key="1">
    <source>
        <dbReference type="SAM" id="MobiDB-lite"/>
    </source>
</evidence>
<protein>
    <recommendedName>
        <fullName evidence="4">DOT1 domain-containing protein</fullName>
    </recommendedName>
</protein>